<comment type="caution">
    <text evidence="1">The sequence shown here is derived from an EMBL/GenBank/DDBJ whole genome shotgun (WGS) entry which is preliminary data.</text>
</comment>
<protein>
    <submittedName>
        <fullName evidence="1">Uncharacterized protein</fullName>
    </submittedName>
</protein>
<sequence length="59" mass="6673">MLLDRKLNDQFGSEVTHVKYTAQALDCSGASVMIIHNDKVVPRNIGESIQRILMQDPFK</sequence>
<organism evidence="1 2">
    <name type="scientific">Neobacillus kokaensis</name>
    <dbReference type="NCBI Taxonomy" id="2759023"/>
    <lineage>
        <taxon>Bacteria</taxon>
        <taxon>Bacillati</taxon>
        <taxon>Bacillota</taxon>
        <taxon>Bacilli</taxon>
        <taxon>Bacillales</taxon>
        <taxon>Bacillaceae</taxon>
        <taxon>Neobacillus</taxon>
    </lineage>
</organism>
<dbReference type="EMBL" id="BNDS01000044">
    <property type="protein sequence ID" value="GHI01506.1"/>
    <property type="molecule type" value="Genomic_DNA"/>
</dbReference>
<keyword evidence="2" id="KW-1185">Reference proteome</keyword>
<name>A0ABQ3NC68_9BACI</name>
<dbReference type="Proteomes" id="UP000637074">
    <property type="component" value="Unassembled WGS sequence"/>
</dbReference>
<evidence type="ECO:0000313" key="2">
    <source>
        <dbReference type="Proteomes" id="UP000637074"/>
    </source>
</evidence>
<evidence type="ECO:0000313" key="1">
    <source>
        <dbReference type="EMBL" id="GHI01506.1"/>
    </source>
</evidence>
<accession>A0ABQ3NC68</accession>
<proteinExistence type="predicted"/>
<reference evidence="1 2" key="1">
    <citation type="journal article" date="2022" name="Int. J. Syst. Evol. Microbiol.">
        <title>Neobacillus kokaensis sp. nov., isolated from soil.</title>
        <authorList>
            <person name="Yuki K."/>
            <person name="Matsubara H."/>
            <person name="Yamaguchi S."/>
        </authorList>
    </citation>
    <scope>NUCLEOTIDE SEQUENCE [LARGE SCALE GENOMIC DNA]</scope>
    <source>
        <strain evidence="1 2">LOB 377</strain>
    </source>
</reference>
<gene>
    <name evidence="1" type="ORF">AM1BK_50480</name>
</gene>